<dbReference type="InterPro" id="IPR018376">
    <property type="entry name" value="Enoyl-CoA_hyd/isom_CS"/>
</dbReference>
<dbReference type="Gene3D" id="1.10.12.10">
    <property type="entry name" value="Lyase 2-enoyl-coa Hydratase, Chain A, domain 2"/>
    <property type="match status" value="1"/>
</dbReference>
<organism evidence="4 5">
    <name type="scientific">Variovorax guangxiensis</name>
    <dbReference type="NCBI Taxonomy" id="1775474"/>
    <lineage>
        <taxon>Bacteria</taxon>
        <taxon>Pseudomonadati</taxon>
        <taxon>Pseudomonadota</taxon>
        <taxon>Betaproteobacteria</taxon>
        <taxon>Burkholderiales</taxon>
        <taxon>Comamonadaceae</taxon>
        <taxon>Variovorax</taxon>
    </lineage>
</organism>
<dbReference type="AlphaFoldDB" id="A0A502DFW4"/>
<comment type="caution">
    <text evidence="4">The sequence shown here is derived from an EMBL/GenBank/DDBJ whole genome shotgun (WGS) entry which is preliminary data.</text>
</comment>
<name>A0A502DFW4_9BURK</name>
<keyword evidence="2" id="KW-0456">Lyase</keyword>
<dbReference type="Gene3D" id="3.90.226.10">
    <property type="entry name" value="2-enoyl-CoA Hydratase, Chain A, domain 1"/>
    <property type="match status" value="1"/>
</dbReference>
<dbReference type="Pfam" id="PF00378">
    <property type="entry name" value="ECH_1"/>
    <property type="match status" value="1"/>
</dbReference>
<dbReference type="PROSITE" id="PS00166">
    <property type="entry name" value="ENOYL_COA_HYDRATASE"/>
    <property type="match status" value="1"/>
</dbReference>
<dbReference type="SUPFAM" id="SSF52096">
    <property type="entry name" value="ClpP/crotonase"/>
    <property type="match status" value="1"/>
</dbReference>
<evidence type="ECO:0000313" key="5">
    <source>
        <dbReference type="Proteomes" id="UP000319212"/>
    </source>
</evidence>
<dbReference type="FunFam" id="3.90.226.10:FF:000009">
    <property type="entry name" value="Carnitinyl-CoA dehydratase"/>
    <property type="match status" value="1"/>
</dbReference>
<evidence type="ECO:0000256" key="1">
    <source>
        <dbReference type="ARBA" id="ARBA00005254"/>
    </source>
</evidence>
<sequence length="268" mass="29182">MTSSHPHLETLLYEVRDNVAIVTLNRPDRMNTLGGSMKPDLARAFFEYARADDRVRAVLVTGAGDRAFCAGADIKERAGNQITGADYFVAQKATHDLFRNIEEFEKPVIAALNGVALGGGLEIALCCDIRIASDTARVGLPEIKLGVIPAAGGTQRLPRLIGEARAKELILTADLVDAETALRLGIVGRVVPHSELMATAFALAQRIAEHPPLAVRFAKRAINRGMQTDLDSGLEYERYAAAMIIDSEDRKEGMRAFVEKRKPVFTGR</sequence>
<dbReference type="InterPro" id="IPR029045">
    <property type="entry name" value="ClpP/crotonase-like_dom_sf"/>
</dbReference>
<dbReference type="CDD" id="cd06558">
    <property type="entry name" value="crotonase-like"/>
    <property type="match status" value="1"/>
</dbReference>
<gene>
    <name evidence="4" type="ORF">EAH82_20470</name>
</gene>
<protein>
    <submittedName>
        <fullName evidence="4">Crotonase</fullName>
    </submittedName>
</protein>
<dbReference type="GO" id="GO:0006635">
    <property type="term" value="P:fatty acid beta-oxidation"/>
    <property type="evidence" value="ECO:0007669"/>
    <property type="project" value="TreeGrafter"/>
</dbReference>
<reference evidence="4 5" key="1">
    <citation type="journal article" date="2019" name="Environ. Microbiol.">
        <title>Species interactions and distinct microbial communities in high Arctic permafrost affected cryosols are associated with the CH4 and CO2 gas fluxes.</title>
        <authorList>
            <person name="Altshuler I."/>
            <person name="Hamel J."/>
            <person name="Turney S."/>
            <person name="Magnuson E."/>
            <person name="Levesque R."/>
            <person name="Greer C."/>
            <person name="Whyte L.G."/>
        </authorList>
    </citation>
    <scope>NUCLEOTIDE SEQUENCE [LARGE SCALE GENOMIC DNA]</scope>
    <source>
        <strain evidence="4 5">S06.C</strain>
    </source>
</reference>
<proteinExistence type="inferred from homology"/>
<comment type="similarity">
    <text evidence="1 3">Belongs to the enoyl-CoA hydratase/isomerase family.</text>
</comment>
<dbReference type="PANTHER" id="PTHR11941:SF54">
    <property type="entry name" value="ENOYL-COA HYDRATASE, MITOCHONDRIAL"/>
    <property type="match status" value="1"/>
</dbReference>
<dbReference type="InterPro" id="IPR014748">
    <property type="entry name" value="Enoyl-CoA_hydra_C"/>
</dbReference>
<dbReference type="EMBL" id="RCZI01000009">
    <property type="protein sequence ID" value="TPG23580.1"/>
    <property type="molecule type" value="Genomic_DNA"/>
</dbReference>
<accession>A0A502DFW4</accession>
<evidence type="ECO:0000256" key="3">
    <source>
        <dbReference type="RuleBase" id="RU003707"/>
    </source>
</evidence>
<dbReference type="OrthoDB" id="9807606at2"/>
<evidence type="ECO:0000313" key="4">
    <source>
        <dbReference type="EMBL" id="TPG23580.1"/>
    </source>
</evidence>
<dbReference type="Proteomes" id="UP000319212">
    <property type="component" value="Unassembled WGS sequence"/>
</dbReference>
<dbReference type="PANTHER" id="PTHR11941">
    <property type="entry name" value="ENOYL-COA HYDRATASE-RELATED"/>
    <property type="match status" value="1"/>
</dbReference>
<dbReference type="RefSeq" id="WP_140845101.1">
    <property type="nucleotide sequence ID" value="NZ_RCZI01000009.1"/>
</dbReference>
<dbReference type="FunFam" id="1.10.12.10:FF:000001">
    <property type="entry name" value="Probable enoyl-CoA hydratase, mitochondrial"/>
    <property type="match status" value="1"/>
</dbReference>
<dbReference type="GO" id="GO:0016836">
    <property type="term" value="F:hydro-lyase activity"/>
    <property type="evidence" value="ECO:0007669"/>
    <property type="project" value="UniProtKB-ARBA"/>
</dbReference>
<evidence type="ECO:0000256" key="2">
    <source>
        <dbReference type="ARBA" id="ARBA00023239"/>
    </source>
</evidence>
<dbReference type="InterPro" id="IPR001753">
    <property type="entry name" value="Enoyl-CoA_hydra/iso"/>
</dbReference>